<organism evidence="5 6">
    <name type="scientific">Zymoseptoria brevis</name>
    <dbReference type="NCBI Taxonomy" id="1047168"/>
    <lineage>
        <taxon>Eukaryota</taxon>
        <taxon>Fungi</taxon>
        <taxon>Dikarya</taxon>
        <taxon>Ascomycota</taxon>
        <taxon>Pezizomycotina</taxon>
        <taxon>Dothideomycetes</taxon>
        <taxon>Dothideomycetidae</taxon>
        <taxon>Mycosphaerellales</taxon>
        <taxon>Mycosphaerellaceae</taxon>
        <taxon>Zymoseptoria</taxon>
    </lineage>
</organism>
<dbReference type="Pfam" id="PF00264">
    <property type="entry name" value="Tyrosinase"/>
    <property type="match status" value="1"/>
</dbReference>
<evidence type="ECO:0000256" key="2">
    <source>
        <dbReference type="ARBA" id="ARBA00023008"/>
    </source>
</evidence>
<dbReference type="GO" id="GO:0016491">
    <property type="term" value="F:oxidoreductase activity"/>
    <property type="evidence" value="ECO:0007669"/>
    <property type="project" value="InterPro"/>
</dbReference>
<dbReference type="PANTHER" id="PTHR11474:SF126">
    <property type="entry name" value="TYROSINASE-LIKE PROTEIN TYR-1-RELATED"/>
    <property type="match status" value="1"/>
</dbReference>
<feature type="signal peptide" evidence="3">
    <location>
        <begin position="1"/>
        <end position="19"/>
    </location>
</feature>
<evidence type="ECO:0000313" key="6">
    <source>
        <dbReference type="Proteomes" id="UP000033647"/>
    </source>
</evidence>
<dbReference type="STRING" id="1047168.A0A0F4GNX0"/>
<comment type="caution">
    <text evidence="5">The sequence shown here is derived from an EMBL/GenBank/DDBJ whole genome shotgun (WGS) entry which is preliminary data.</text>
</comment>
<evidence type="ECO:0000256" key="3">
    <source>
        <dbReference type="SAM" id="SignalP"/>
    </source>
</evidence>
<keyword evidence="2" id="KW-0186">Copper</keyword>
<dbReference type="InterPro" id="IPR002227">
    <property type="entry name" value="Tyrosinase_Cu-bd"/>
</dbReference>
<feature type="chain" id="PRO_5002469055" evidence="3">
    <location>
        <begin position="20"/>
        <end position="353"/>
    </location>
</feature>
<dbReference type="Proteomes" id="UP000033647">
    <property type="component" value="Unassembled WGS sequence"/>
</dbReference>
<name>A0A0F4GNX0_9PEZI</name>
<gene>
    <name evidence="5" type="ORF">TI39_contig373g00018</name>
</gene>
<evidence type="ECO:0000259" key="4">
    <source>
        <dbReference type="Pfam" id="PF00264"/>
    </source>
</evidence>
<dbReference type="Gene3D" id="1.10.1280.10">
    <property type="entry name" value="Di-copper center containing domain from catechol oxidase"/>
    <property type="match status" value="1"/>
</dbReference>
<dbReference type="GO" id="GO:0046872">
    <property type="term" value="F:metal ion binding"/>
    <property type="evidence" value="ECO:0007669"/>
    <property type="project" value="UniProtKB-KW"/>
</dbReference>
<reference evidence="5 6" key="1">
    <citation type="submission" date="2015-03" db="EMBL/GenBank/DDBJ databases">
        <title>RNA-seq based gene annotation and comparative genomics of four Zymoseptoria species reveal species-specific pathogenicity related genes and transposable element activity.</title>
        <authorList>
            <person name="Grandaubert J."/>
            <person name="Bhattacharyya A."/>
            <person name="Stukenbrock E.H."/>
        </authorList>
    </citation>
    <scope>NUCLEOTIDE SEQUENCE [LARGE SCALE GENOMIC DNA]</scope>
    <source>
        <strain evidence="5 6">Zb18110</strain>
    </source>
</reference>
<dbReference type="OrthoDB" id="6132182at2759"/>
<dbReference type="InterPro" id="IPR050316">
    <property type="entry name" value="Tyrosinase/Hemocyanin"/>
</dbReference>
<feature type="domain" description="Tyrosinase copper-binding" evidence="4">
    <location>
        <begin position="96"/>
        <end position="290"/>
    </location>
</feature>
<dbReference type="AlphaFoldDB" id="A0A0F4GNX0"/>
<keyword evidence="1" id="KW-0479">Metal-binding</keyword>
<dbReference type="SUPFAM" id="SSF48056">
    <property type="entry name" value="Di-copper centre-containing domain"/>
    <property type="match status" value="1"/>
</dbReference>
<evidence type="ECO:0000256" key="1">
    <source>
        <dbReference type="ARBA" id="ARBA00022723"/>
    </source>
</evidence>
<sequence>MFGQALLLPFLLACTSVHGAATSARDPAKAQVEELHAQYLANTQATLTGTCTADNIAVRKEWGNLSKQEKLDFISAIKCMQTLPSQMEPSFYPDAKNRWDDFTAAHLLNTPDIHWSGLLLPWHRHFTWLVETALRSECDYPGYMPYWDYSKYLDRPFEQNPLFDGSETSIGGNGTGPNYCIEDGPFVDFQVNIPPPDETASIQPNRRCIKRNVVADAAGKYLTYSNVSDLLTNHDDIVSFHYELEKNNGYHVVPHSYIGGLQGDIYRSSQNMFFFFHHACLDRLWSIRQALDFESRTYTLDSDTYLPTREVFNLTGVPEARLDTTLYMSPVFQNYTVRDAMSATGGTYCYQYE</sequence>
<proteinExistence type="predicted"/>
<dbReference type="InterPro" id="IPR008922">
    <property type="entry name" value="Di-copper_centre_dom_sf"/>
</dbReference>
<keyword evidence="6" id="KW-1185">Reference proteome</keyword>
<protein>
    <submittedName>
        <fullName evidence="5">Tyrosinase central domain containing protein</fullName>
    </submittedName>
</protein>
<accession>A0A0F4GNX0</accession>
<dbReference type="EMBL" id="LAFY01000365">
    <property type="protein sequence ID" value="KJX99119.1"/>
    <property type="molecule type" value="Genomic_DNA"/>
</dbReference>
<dbReference type="PRINTS" id="PR00092">
    <property type="entry name" value="TYROSINASE"/>
</dbReference>
<keyword evidence="3" id="KW-0732">Signal</keyword>
<evidence type="ECO:0000313" key="5">
    <source>
        <dbReference type="EMBL" id="KJX99119.1"/>
    </source>
</evidence>
<dbReference type="PANTHER" id="PTHR11474">
    <property type="entry name" value="TYROSINASE FAMILY MEMBER"/>
    <property type="match status" value="1"/>
</dbReference>